<proteinExistence type="inferred from homology"/>
<dbReference type="Proteomes" id="UP000554235">
    <property type="component" value="Unassembled WGS sequence"/>
</dbReference>
<keyword evidence="3" id="KW-0067">ATP-binding</keyword>
<keyword evidence="3" id="KW-0378">Hydrolase</keyword>
<dbReference type="InterPro" id="IPR027417">
    <property type="entry name" value="P-loop_NTPase"/>
</dbReference>
<dbReference type="PANTHER" id="PTHR13710:SF154">
    <property type="entry name" value="RECQ HELICASE, PUTATIVE (AFU_ORTHOLOGUE AFUA_6G14720)-RELATED"/>
    <property type="match status" value="1"/>
</dbReference>
<comment type="caution">
    <text evidence="3">The sequence shown here is derived from an EMBL/GenBank/DDBJ whole genome shotgun (WGS) entry which is preliminary data.</text>
</comment>
<evidence type="ECO:0000256" key="2">
    <source>
        <dbReference type="SAM" id="MobiDB-lite"/>
    </source>
</evidence>
<evidence type="ECO:0000256" key="1">
    <source>
        <dbReference type="ARBA" id="ARBA00005446"/>
    </source>
</evidence>
<dbReference type="GO" id="GO:0005737">
    <property type="term" value="C:cytoplasm"/>
    <property type="evidence" value="ECO:0007669"/>
    <property type="project" value="TreeGrafter"/>
</dbReference>
<dbReference type="OrthoDB" id="5153301at2759"/>
<keyword evidence="4" id="KW-1185">Reference proteome</keyword>
<protein>
    <submittedName>
        <fullName evidence="3">ATP-dependent DNA helicase Q1</fullName>
    </submittedName>
</protein>
<organism evidence="3 4">
    <name type="scientific">Fusarium albosuccineum</name>
    <dbReference type="NCBI Taxonomy" id="1237068"/>
    <lineage>
        <taxon>Eukaryota</taxon>
        <taxon>Fungi</taxon>
        <taxon>Dikarya</taxon>
        <taxon>Ascomycota</taxon>
        <taxon>Pezizomycotina</taxon>
        <taxon>Sordariomycetes</taxon>
        <taxon>Hypocreomycetidae</taxon>
        <taxon>Hypocreales</taxon>
        <taxon>Nectriaceae</taxon>
        <taxon>Fusarium</taxon>
        <taxon>Fusarium decemcellulare species complex</taxon>
    </lineage>
</organism>
<dbReference type="EMBL" id="JAADYS010000084">
    <property type="protein sequence ID" value="KAF4472340.1"/>
    <property type="molecule type" value="Genomic_DNA"/>
</dbReference>
<comment type="similarity">
    <text evidence="1">Belongs to the helicase family. RecQ subfamily.</text>
</comment>
<accession>A0A8H4LR40</accession>
<evidence type="ECO:0000313" key="3">
    <source>
        <dbReference type="EMBL" id="KAF4472340.1"/>
    </source>
</evidence>
<dbReference type="AlphaFoldDB" id="A0A8H4LR40"/>
<dbReference type="GO" id="GO:0000724">
    <property type="term" value="P:double-strand break repair via homologous recombination"/>
    <property type="evidence" value="ECO:0007669"/>
    <property type="project" value="TreeGrafter"/>
</dbReference>
<dbReference type="SUPFAM" id="SSF52540">
    <property type="entry name" value="P-loop containing nucleoside triphosphate hydrolases"/>
    <property type="match status" value="1"/>
</dbReference>
<dbReference type="Gene3D" id="3.40.50.300">
    <property type="entry name" value="P-loop containing nucleotide triphosphate hydrolases"/>
    <property type="match status" value="1"/>
</dbReference>
<evidence type="ECO:0000313" key="4">
    <source>
        <dbReference type="Proteomes" id="UP000554235"/>
    </source>
</evidence>
<gene>
    <name evidence="3" type="ORF">FALBO_756</name>
</gene>
<dbReference type="GO" id="GO:0009378">
    <property type="term" value="F:four-way junction helicase activity"/>
    <property type="evidence" value="ECO:0007669"/>
    <property type="project" value="TreeGrafter"/>
</dbReference>
<feature type="region of interest" description="Disordered" evidence="2">
    <location>
        <begin position="384"/>
        <end position="405"/>
    </location>
</feature>
<keyword evidence="3" id="KW-0547">Nucleotide-binding</keyword>
<dbReference type="GO" id="GO:0043138">
    <property type="term" value="F:3'-5' DNA helicase activity"/>
    <property type="evidence" value="ECO:0007669"/>
    <property type="project" value="TreeGrafter"/>
</dbReference>
<dbReference type="GO" id="GO:0005694">
    <property type="term" value="C:chromosome"/>
    <property type="evidence" value="ECO:0007669"/>
    <property type="project" value="TreeGrafter"/>
</dbReference>
<keyword evidence="3" id="KW-0347">Helicase</keyword>
<sequence length="405" mass="44584">MKQKRRRSAFLWADEVVSEHGGKERKGGFMSIRAAGLAERGGEEAHEREEEAAFMDWFRERKWTSDRVRRLMQRYSTQLSGQELNISTWRQMAIGISNRYFNKVFEAEEDEFEDEDGEGNLFDSIYDLQAGHGSHVAGLIYARLFGQGELGTMRSREEFRKVSMKWHRFFGFGAEDRTERGFTAGGATKRGRAVFDDVREDMRRRRFGRLHRIDMRGQLKQMMGPAAEFRGLQEPVVRAVARGEWPIVQITPTGGGKSLTFMLPAYCTPDGVTVVITPLVSLENDMARRGAAGGIVGVRDARVGRQQGVPGVRGADARAGEVGPGRRRRVSHGVAVQQDIPAADRAVGADVAGFRGGGGVFDGDVEADAGEGVFPSDAFCAGAGADVPGGDDAAEYTVQSRRDRG</sequence>
<feature type="region of interest" description="Disordered" evidence="2">
    <location>
        <begin position="308"/>
        <end position="332"/>
    </location>
</feature>
<reference evidence="3 4" key="1">
    <citation type="submission" date="2020-01" db="EMBL/GenBank/DDBJ databases">
        <title>Identification and distribution of gene clusters putatively required for synthesis of sphingolipid metabolism inhibitors in phylogenetically diverse species of the filamentous fungus Fusarium.</title>
        <authorList>
            <person name="Kim H.-S."/>
            <person name="Busman M."/>
            <person name="Brown D.W."/>
            <person name="Divon H."/>
            <person name="Uhlig S."/>
            <person name="Proctor R.H."/>
        </authorList>
    </citation>
    <scope>NUCLEOTIDE SEQUENCE [LARGE SCALE GENOMIC DNA]</scope>
    <source>
        <strain evidence="3 4">NRRL 20459</strain>
    </source>
</reference>
<name>A0A8H4LR40_9HYPO</name>
<dbReference type="PANTHER" id="PTHR13710">
    <property type="entry name" value="DNA HELICASE RECQ FAMILY MEMBER"/>
    <property type="match status" value="1"/>
</dbReference>